<keyword evidence="5" id="KW-0460">Magnesium</keyword>
<dbReference type="Proteomes" id="UP000308230">
    <property type="component" value="Unassembled WGS sequence"/>
</dbReference>
<evidence type="ECO:0000259" key="6">
    <source>
        <dbReference type="PROSITE" id="PS51462"/>
    </source>
</evidence>
<dbReference type="PANTHER" id="PTHR43758">
    <property type="entry name" value="7,8-DIHYDRO-8-OXOGUANINE TRIPHOSPHATASE"/>
    <property type="match status" value="1"/>
</dbReference>
<dbReference type="OrthoDB" id="9008185at2"/>
<dbReference type="PROSITE" id="PS00893">
    <property type="entry name" value="NUDIX_BOX"/>
    <property type="match status" value="1"/>
</dbReference>
<evidence type="ECO:0000313" key="7">
    <source>
        <dbReference type="EMBL" id="TLS37292.1"/>
    </source>
</evidence>
<dbReference type="Gene3D" id="3.90.79.10">
    <property type="entry name" value="Nucleoside Triphosphate Pyrophosphohydrolase"/>
    <property type="match status" value="1"/>
</dbReference>
<dbReference type="CDD" id="cd18875">
    <property type="entry name" value="NUDIX_Hydrolase"/>
    <property type="match status" value="1"/>
</dbReference>
<gene>
    <name evidence="7" type="ORF">FCL54_12280</name>
</gene>
<dbReference type="GO" id="GO:0046872">
    <property type="term" value="F:metal ion binding"/>
    <property type="evidence" value="ECO:0007669"/>
    <property type="project" value="UniProtKB-KW"/>
</dbReference>
<keyword evidence="8" id="KW-1185">Reference proteome</keyword>
<accession>A0A5R9F0X9</accession>
<comment type="caution">
    <text evidence="7">The sequence shown here is derived from an EMBL/GenBank/DDBJ whole genome shotgun (WGS) entry which is preliminary data.</text>
</comment>
<comment type="similarity">
    <text evidence="2">Belongs to the Nudix hydrolase family.</text>
</comment>
<reference evidence="7 8" key="1">
    <citation type="submission" date="2019-04" db="EMBL/GenBank/DDBJ databases">
        <title>Bacillus caeni sp. nov., a bacterium isolated from mangrove sediment.</title>
        <authorList>
            <person name="Huang H."/>
            <person name="Mo K."/>
            <person name="Hu Y."/>
        </authorList>
    </citation>
    <scope>NUCLEOTIDE SEQUENCE [LARGE SCALE GENOMIC DNA]</scope>
    <source>
        <strain evidence="7 8">HB172195</strain>
    </source>
</reference>
<dbReference type="InterPro" id="IPR000086">
    <property type="entry name" value="NUDIX_hydrolase_dom"/>
</dbReference>
<dbReference type="GO" id="GO:0016818">
    <property type="term" value="F:hydrolase activity, acting on acid anhydrides, in phosphorus-containing anhydrides"/>
    <property type="evidence" value="ECO:0007669"/>
    <property type="project" value="TreeGrafter"/>
</dbReference>
<dbReference type="Pfam" id="PF00293">
    <property type="entry name" value="NUDIX"/>
    <property type="match status" value="1"/>
</dbReference>
<dbReference type="InterPro" id="IPR020084">
    <property type="entry name" value="NUDIX_hydrolase_CS"/>
</dbReference>
<keyword evidence="4" id="KW-0378">Hydrolase</keyword>
<evidence type="ECO:0000256" key="1">
    <source>
        <dbReference type="ARBA" id="ARBA00001946"/>
    </source>
</evidence>
<evidence type="ECO:0000313" key="8">
    <source>
        <dbReference type="Proteomes" id="UP000308230"/>
    </source>
</evidence>
<comment type="cofactor">
    <cofactor evidence="1">
        <name>Mg(2+)</name>
        <dbReference type="ChEBI" id="CHEBI:18420"/>
    </cofactor>
</comment>
<dbReference type="RefSeq" id="WP_138126833.1">
    <property type="nucleotide sequence ID" value="NZ_SWLG01000007.1"/>
</dbReference>
<dbReference type="GO" id="GO:0005737">
    <property type="term" value="C:cytoplasm"/>
    <property type="evidence" value="ECO:0007669"/>
    <property type="project" value="TreeGrafter"/>
</dbReference>
<dbReference type="SUPFAM" id="SSF55811">
    <property type="entry name" value="Nudix"/>
    <property type="match status" value="1"/>
</dbReference>
<dbReference type="EMBL" id="SWLG01000007">
    <property type="protein sequence ID" value="TLS37292.1"/>
    <property type="molecule type" value="Genomic_DNA"/>
</dbReference>
<evidence type="ECO:0000256" key="5">
    <source>
        <dbReference type="ARBA" id="ARBA00022842"/>
    </source>
</evidence>
<keyword evidence="3" id="KW-0479">Metal-binding</keyword>
<dbReference type="PANTHER" id="PTHR43758:SF2">
    <property type="entry name" value="OXIDIZED PURINE NUCLEOSIDE TRIPHOSPHATE HYDROLASE"/>
    <property type="match status" value="1"/>
</dbReference>
<dbReference type="AlphaFoldDB" id="A0A5R9F0X9"/>
<organism evidence="7 8">
    <name type="scientific">Exobacillus caeni</name>
    <dbReference type="NCBI Taxonomy" id="2574798"/>
    <lineage>
        <taxon>Bacteria</taxon>
        <taxon>Bacillati</taxon>
        <taxon>Bacillota</taxon>
        <taxon>Bacilli</taxon>
        <taxon>Bacillales</taxon>
        <taxon>Guptibacillaceae</taxon>
        <taxon>Exobacillus</taxon>
    </lineage>
</organism>
<evidence type="ECO:0000256" key="3">
    <source>
        <dbReference type="ARBA" id="ARBA00022723"/>
    </source>
</evidence>
<proteinExistence type="inferred from homology"/>
<evidence type="ECO:0000256" key="4">
    <source>
        <dbReference type="ARBA" id="ARBA00022801"/>
    </source>
</evidence>
<sequence>MAVDFKDIEHQMYTMVMISDNERVLLINRPDKKGFPGYLAPGGKIDFPESLVEGAIREVKEETGLTVKNLQYKGLDEYVNPIARVRYMVFNYLATEFEGDLLENPPEGELEWVPIDSVENLPMQDWFRKRFPLFFEEGTFEIQVVWDQEKQVSVESKLVKT</sequence>
<name>A0A5R9F0X9_9BACL</name>
<dbReference type="PROSITE" id="PS51462">
    <property type="entry name" value="NUDIX"/>
    <property type="match status" value="1"/>
</dbReference>
<dbReference type="InterPro" id="IPR015797">
    <property type="entry name" value="NUDIX_hydrolase-like_dom_sf"/>
</dbReference>
<feature type="domain" description="Nudix hydrolase" evidence="6">
    <location>
        <begin position="9"/>
        <end position="136"/>
    </location>
</feature>
<protein>
    <submittedName>
        <fullName evidence="7">8-oxo-dGTP diphosphatase</fullName>
    </submittedName>
</protein>
<evidence type="ECO:0000256" key="2">
    <source>
        <dbReference type="ARBA" id="ARBA00005582"/>
    </source>
</evidence>